<dbReference type="Proteomes" id="UP000822688">
    <property type="component" value="Chromosome 7"/>
</dbReference>
<name>A0A8T0H2Z2_CERPU</name>
<dbReference type="AlphaFoldDB" id="A0A8T0H2Z2"/>
<gene>
    <name evidence="1" type="ORF">KC19_7G051000</name>
</gene>
<evidence type="ECO:0000313" key="1">
    <source>
        <dbReference type="EMBL" id="KAG0566266.1"/>
    </source>
</evidence>
<dbReference type="EMBL" id="CM026428">
    <property type="protein sequence ID" value="KAG0566266.1"/>
    <property type="molecule type" value="Genomic_DNA"/>
</dbReference>
<organism evidence="1 2">
    <name type="scientific">Ceratodon purpureus</name>
    <name type="common">Fire moss</name>
    <name type="synonym">Dicranum purpureum</name>
    <dbReference type="NCBI Taxonomy" id="3225"/>
    <lineage>
        <taxon>Eukaryota</taxon>
        <taxon>Viridiplantae</taxon>
        <taxon>Streptophyta</taxon>
        <taxon>Embryophyta</taxon>
        <taxon>Bryophyta</taxon>
        <taxon>Bryophytina</taxon>
        <taxon>Bryopsida</taxon>
        <taxon>Dicranidae</taxon>
        <taxon>Pseudoditrichales</taxon>
        <taxon>Ditrichaceae</taxon>
        <taxon>Ceratodon</taxon>
    </lineage>
</organism>
<sequence>MAQEQEPAPRNMEPPTKKRKFYLVRKSTAPKVEKISIRNVQGDEIYTHHRCFWNIARAAPPLNHTPTLHHHDNFF</sequence>
<protein>
    <submittedName>
        <fullName evidence="1">Uncharacterized protein</fullName>
    </submittedName>
</protein>
<keyword evidence="2" id="KW-1185">Reference proteome</keyword>
<reference evidence="1" key="1">
    <citation type="submission" date="2020-06" db="EMBL/GenBank/DDBJ databases">
        <title>WGS assembly of Ceratodon purpureus strain R40.</title>
        <authorList>
            <person name="Carey S.B."/>
            <person name="Jenkins J."/>
            <person name="Shu S."/>
            <person name="Lovell J.T."/>
            <person name="Sreedasyam A."/>
            <person name="Maumus F."/>
            <person name="Tiley G.P."/>
            <person name="Fernandez-Pozo N."/>
            <person name="Barry K."/>
            <person name="Chen C."/>
            <person name="Wang M."/>
            <person name="Lipzen A."/>
            <person name="Daum C."/>
            <person name="Saski C.A."/>
            <person name="Payton A.C."/>
            <person name="Mcbreen J.C."/>
            <person name="Conrad R.E."/>
            <person name="Kollar L.M."/>
            <person name="Olsson S."/>
            <person name="Huttunen S."/>
            <person name="Landis J.B."/>
            <person name="Wickett N.J."/>
            <person name="Johnson M.G."/>
            <person name="Rensing S.A."/>
            <person name="Grimwood J."/>
            <person name="Schmutz J."/>
            <person name="Mcdaniel S.F."/>
        </authorList>
    </citation>
    <scope>NUCLEOTIDE SEQUENCE</scope>
    <source>
        <strain evidence="1">R40</strain>
    </source>
</reference>
<proteinExistence type="predicted"/>
<accession>A0A8T0H2Z2</accession>
<comment type="caution">
    <text evidence="1">The sequence shown here is derived from an EMBL/GenBank/DDBJ whole genome shotgun (WGS) entry which is preliminary data.</text>
</comment>
<evidence type="ECO:0000313" key="2">
    <source>
        <dbReference type="Proteomes" id="UP000822688"/>
    </source>
</evidence>